<comment type="caution">
    <text evidence="1">The sequence shown here is derived from an EMBL/GenBank/DDBJ whole genome shotgun (WGS) entry which is preliminary data.</text>
</comment>
<protein>
    <submittedName>
        <fullName evidence="1">Uncharacterized protein</fullName>
    </submittedName>
</protein>
<gene>
    <name evidence="1" type="ORF">M0L20_27395</name>
</gene>
<dbReference type="RefSeq" id="WP_248480377.1">
    <property type="nucleotide sequence ID" value="NZ_JALPRF010000009.1"/>
</dbReference>
<name>A0ABT0HTX8_9BACT</name>
<evidence type="ECO:0000313" key="1">
    <source>
        <dbReference type="EMBL" id="MCK8495621.1"/>
    </source>
</evidence>
<keyword evidence="2" id="KW-1185">Reference proteome</keyword>
<reference evidence="1 2" key="1">
    <citation type="submission" date="2022-04" db="EMBL/GenBank/DDBJ databases">
        <title>Spirosoma sp. strain RP8 genome sequencing and assembly.</title>
        <authorList>
            <person name="Jung Y."/>
        </authorList>
    </citation>
    <scope>NUCLEOTIDE SEQUENCE [LARGE SCALE GENOMIC DNA]</scope>
    <source>
        <strain evidence="1 2">RP8</strain>
    </source>
</reference>
<dbReference type="Proteomes" id="UP001202180">
    <property type="component" value="Unassembled WGS sequence"/>
</dbReference>
<dbReference type="EMBL" id="JALPRF010000009">
    <property type="protein sequence ID" value="MCK8495621.1"/>
    <property type="molecule type" value="Genomic_DNA"/>
</dbReference>
<sequence length="68" mass="7645">MATNTLIVVTVYSSISPKPFRKAYLNNSEEMARQRFVQQHPGVRDVSVALIAFEDELTIRSNGDVVAY</sequence>
<organism evidence="1 2">
    <name type="scientific">Spirosoma liriopis</name>
    <dbReference type="NCBI Taxonomy" id="2937440"/>
    <lineage>
        <taxon>Bacteria</taxon>
        <taxon>Pseudomonadati</taxon>
        <taxon>Bacteroidota</taxon>
        <taxon>Cytophagia</taxon>
        <taxon>Cytophagales</taxon>
        <taxon>Cytophagaceae</taxon>
        <taxon>Spirosoma</taxon>
    </lineage>
</organism>
<evidence type="ECO:0000313" key="2">
    <source>
        <dbReference type="Proteomes" id="UP001202180"/>
    </source>
</evidence>
<accession>A0ABT0HTX8</accession>
<proteinExistence type="predicted"/>